<evidence type="ECO:0000313" key="12">
    <source>
        <dbReference type="Proteomes" id="UP000548632"/>
    </source>
</evidence>
<dbReference type="EMBL" id="JABVCQ010000010">
    <property type="protein sequence ID" value="MBB1125809.1"/>
    <property type="molecule type" value="Genomic_DNA"/>
</dbReference>
<keyword evidence="10" id="KW-1003">Cell membrane</keyword>
<feature type="transmembrane region" description="Helical" evidence="10">
    <location>
        <begin position="228"/>
        <end position="245"/>
    </location>
</feature>
<feature type="transmembrane region" description="Helical" evidence="10">
    <location>
        <begin position="252"/>
        <end position="272"/>
    </location>
</feature>
<evidence type="ECO:0000256" key="10">
    <source>
        <dbReference type="HAMAP-Rule" id="MF_00462"/>
    </source>
</evidence>
<keyword evidence="1 10" id="KW-0813">Transport</keyword>
<evidence type="ECO:0000256" key="7">
    <source>
        <dbReference type="ARBA" id="ARBA00022982"/>
    </source>
</evidence>
<comment type="caution">
    <text evidence="11">The sequence shown here is derived from an EMBL/GenBank/DDBJ whole genome shotgun (WGS) entry which is preliminary data.</text>
</comment>
<keyword evidence="10" id="KW-0997">Cell inner membrane</keyword>
<evidence type="ECO:0000313" key="11">
    <source>
        <dbReference type="EMBL" id="MBB1125809.1"/>
    </source>
</evidence>
<comment type="subcellular location">
    <subcellularLocation>
        <location evidence="10">Cell inner membrane</location>
        <topology evidence="10">Multi-pass membrane protein</topology>
    </subcellularLocation>
</comment>
<keyword evidence="6 10" id="KW-1278">Translocase</keyword>
<evidence type="ECO:0000256" key="9">
    <source>
        <dbReference type="ARBA" id="ARBA00023136"/>
    </source>
</evidence>
<feature type="transmembrane region" description="Helical" evidence="10">
    <location>
        <begin position="127"/>
        <end position="150"/>
    </location>
</feature>
<keyword evidence="12" id="KW-1185">Reference proteome</keyword>
<feature type="transmembrane region" description="Helical" evidence="10">
    <location>
        <begin position="42"/>
        <end position="63"/>
    </location>
</feature>
<evidence type="ECO:0000256" key="8">
    <source>
        <dbReference type="ARBA" id="ARBA00022989"/>
    </source>
</evidence>
<feature type="modified residue" description="FMN phosphoryl threonine" evidence="10">
    <location>
        <position position="182"/>
    </location>
</feature>
<dbReference type="InterPro" id="IPR011303">
    <property type="entry name" value="RnfD_bac"/>
</dbReference>
<dbReference type="GO" id="GO:0022900">
    <property type="term" value="P:electron transport chain"/>
    <property type="evidence" value="ECO:0007669"/>
    <property type="project" value="UniProtKB-UniRule"/>
</dbReference>
<keyword evidence="2 10" id="KW-0597">Phosphoprotein</keyword>
<keyword evidence="9 10" id="KW-0472">Membrane</keyword>
<evidence type="ECO:0000256" key="3">
    <source>
        <dbReference type="ARBA" id="ARBA00022630"/>
    </source>
</evidence>
<gene>
    <name evidence="10" type="primary">rnfD</name>
    <name evidence="11" type="ORF">HUK38_06125</name>
</gene>
<dbReference type="HAMAP" id="MF_00462">
    <property type="entry name" value="RsxD_RnfD"/>
    <property type="match status" value="1"/>
</dbReference>
<keyword evidence="5 10" id="KW-0812">Transmembrane</keyword>
<keyword evidence="4 10" id="KW-0288">FMN</keyword>
<sequence length="371" mass="40312">MKFPNIQDVSDRSGPFAHTENTVQRTMFTVLLALVPATVLDLYLFGWPAIFLFGVTVGSCVFVEAFSMVLAQRRVIATISDGSAVLTGWLLAMTLPPWAPWWIGLLGAVFAILLAKQPFGGLGQNLFNPAMVARVALLVSFPVAMTAWVAPHPLFTDNAPSFNQAISITFHSDMPDGITAATALGYVKTELSRGIPASQSVYEYGRTINMTSYTPYAVNSAVGYKSGSLGETSAFLILLGGLFLIRRRIITWHIPGMVLGTIFVFATVFNLVNPDRFSPAWFHLISGATFLGAFFIATDYVTSPVSKTGQLIFGFGVGALTWVIRTFAGYPEGMAFAVLLMNSVTPIIDQYTRPRLFGRTRKGDPLPVEGK</sequence>
<protein>
    <recommendedName>
        <fullName evidence="10">Ion-translocating oxidoreductase complex subunit D</fullName>
        <ecNumber evidence="10">7.-.-.-</ecNumber>
    </recommendedName>
    <alternativeName>
        <fullName evidence="10">Rnf electron transport complex subunit D</fullName>
    </alternativeName>
</protein>
<dbReference type="EC" id="7.-.-.-" evidence="10"/>
<reference evidence="11 12" key="1">
    <citation type="journal article" date="2020" name="Arch. Microbiol.">
        <title>The genome sequence of the giant phototrophic gammaproteobacterium Thiospirillum jenense gives insight into its physiological properties and phylogenetic relationships.</title>
        <authorList>
            <person name="Imhoff J.F."/>
            <person name="Meyer T.E."/>
            <person name="Kyndt J.A."/>
        </authorList>
    </citation>
    <scope>NUCLEOTIDE SEQUENCE [LARGE SCALE GENOMIC DNA]</scope>
    <source>
        <strain evidence="11 12">DSM 216</strain>
    </source>
</reference>
<accession>A0A839HFQ6</accession>
<proteinExistence type="inferred from homology"/>
<dbReference type="NCBIfam" id="TIGR01946">
    <property type="entry name" value="rnfD"/>
    <property type="match status" value="1"/>
</dbReference>
<name>A0A839HFQ6_9GAMM</name>
<dbReference type="PANTHER" id="PTHR30578:SF0">
    <property type="entry name" value="ION-TRANSLOCATING OXIDOREDUCTASE COMPLEX SUBUNIT D"/>
    <property type="match status" value="1"/>
</dbReference>
<dbReference type="GO" id="GO:0055085">
    <property type="term" value="P:transmembrane transport"/>
    <property type="evidence" value="ECO:0007669"/>
    <property type="project" value="InterPro"/>
</dbReference>
<comment type="cofactor">
    <cofactor evidence="10">
        <name>FMN</name>
        <dbReference type="ChEBI" id="CHEBI:58210"/>
    </cofactor>
</comment>
<comment type="subunit">
    <text evidence="10">The complex is composed of six subunits: RnfA, RnfB, RnfC, RnfD, RnfE and RnfG.</text>
</comment>
<evidence type="ECO:0000256" key="6">
    <source>
        <dbReference type="ARBA" id="ARBA00022967"/>
    </source>
</evidence>
<dbReference type="Proteomes" id="UP000548632">
    <property type="component" value="Unassembled WGS sequence"/>
</dbReference>
<dbReference type="RefSeq" id="WP_182583439.1">
    <property type="nucleotide sequence ID" value="NZ_JABVCQ010000010.1"/>
</dbReference>
<feature type="transmembrane region" description="Helical" evidence="10">
    <location>
        <begin position="309"/>
        <end position="328"/>
    </location>
</feature>
<organism evidence="11 12">
    <name type="scientific">Thiospirillum jenense</name>
    <dbReference type="NCBI Taxonomy" id="1653858"/>
    <lineage>
        <taxon>Bacteria</taxon>
        <taxon>Pseudomonadati</taxon>
        <taxon>Pseudomonadota</taxon>
        <taxon>Gammaproteobacteria</taxon>
        <taxon>Chromatiales</taxon>
        <taxon>Chromatiaceae</taxon>
        <taxon>Thiospirillum</taxon>
    </lineage>
</organism>
<feature type="transmembrane region" description="Helical" evidence="10">
    <location>
        <begin position="278"/>
        <end position="297"/>
    </location>
</feature>
<evidence type="ECO:0000256" key="4">
    <source>
        <dbReference type="ARBA" id="ARBA00022643"/>
    </source>
</evidence>
<keyword evidence="8 10" id="KW-1133">Transmembrane helix</keyword>
<dbReference type="AlphaFoldDB" id="A0A839HFQ6"/>
<dbReference type="GO" id="GO:0005886">
    <property type="term" value="C:plasma membrane"/>
    <property type="evidence" value="ECO:0007669"/>
    <property type="project" value="UniProtKB-SubCell"/>
</dbReference>
<dbReference type="Pfam" id="PF03116">
    <property type="entry name" value="NQR2_RnfD_RnfE"/>
    <property type="match status" value="1"/>
</dbReference>
<evidence type="ECO:0000256" key="2">
    <source>
        <dbReference type="ARBA" id="ARBA00022553"/>
    </source>
</evidence>
<dbReference type="InterPro" id="IPR004338">
    <property type="entry name" value="NqrB/RnfD"/>
</dbReference>
<comment type="similarity">
    <text evidence="10">Belongs to the NqrB/RnfD family.</text>
</comment>
<keyword evidence="3 10" id="KW-0285">Flavoprotein</keyword>
<evidence type="ECO:0000256" key="5">
    <source>
        <dbReference type="ARBA" id="ARBA00022692"/>
    </source>
</evidence>
<dbReference type="PANTHER" id="PTHR30578">
    <property type="entry name" value="ELECTRON TRANSPORT COMPLEX PROTEIN RNFD"/>
    <property type="match status" value="1"/>
</dbReference>
<keyword evidence="7 10" id="KW-0249">Electron transport</keyword>
<evidence type="ECO:0000256" key="1">
    <source>
        <dbReference type="ARBA" id="ARBA00022448"/>
    </source>
</evidence>
<comment type="function">
    <text evidence="10">Part of a membrane-bound complex that couples electron transfer with translocation of ions across the membrane.</text>
</comment>
<feature type="transmembrane region" description="Helical" evidence="10">
    <location>
        <begin position="98"/>
        <end position="115"/>
    </location>
</feature>